<dbReference type="PANTHER" id="PTHR33307">
    <property type="entry name" value="ALPHA-RHAMNOSIDASE (EUROFUNG)"/>
    <property type="match status" value="1"/>
</dbReference>
<comment type="catalytic activity">
    <reaction evidence="1">
        <text>Hydrolysis of terminal non-reducing alpha-L-rhamnose residues in alpha-L-rhamnosides.</text>
        <dbReference type="EC" id="3.2.1.40"/>
    </reaction>
</comment>
<evidence type="ECO:0000256" key="3">
    <source>
        <dbReference type="ARBA" id="ARBA00022801"/>
    </source>
</evidence>
<proteinExistence type="predicted"/>
<keyword evidence="9" id="KW-1185">Reference proteome</keyword>
<dbReference type="RefSeq" id="WP_343333291.1">
    <property type="nucleotide sequence ID" value="NZ_JAPOHD010000024.1"/>
</dbReference>
<evidence type="ECO:0000259" key="5">
    <source>
        <dbReference type="Pfam" id="PF08531"/>
    </source>
</evidence>
<dbReference type="PANTHER" id="PTHR33307:SF6">
    <property type="entry name" value="ALPHA-RHAMNOSIDASE (EUROFUNG)-RELATED"/>
    <property type="match status" value="1"/>
</dbReference>
<feature type="domain" description="Alpha-L-rhamnosidase C-terminal" evidence="7">
    <location>
        <begin position="696"/>
        <end position="771"/>
    </location>
</feature>
<dbReference type="Gene3D" id="1.50.10.10">
    <property type="match status" value="1"/>
</dbReference>
<dbReference type="InterPro" id="IPR013737">
    <property type="entry name" value="Bac_rhamnosid_N"/>
</dbReference>
<evidence type="ECO:0000259" key="4">
    <source>
        <dbReference type="Pfam" id="PF05592"/>
    </source>
</evidence>
<name>A0A9X3J6H2_9BACT</name>
<dbReference type="InterPro" id="IPR008902">
    <property type="entry name" value="Rhamnosid_concanavalin"/>
</dbReference>
<evidence type="ECO:0000259" key="7">
    <source>
        <dbReference type="Pfam" id="PF17390"/>
    </source>
</evidence>
<feature type="domain" description="Alpha-L-rhamnosidase concanavalin-like" evidence="4">
    <location>
        <begin position="253"/>
        <end position="365"/>
    </location>
</feature>
<dbReference type="GO" id="GO:0005975">
    <property type="term" value="P:carbohydrate metabolic process"/>
    <property type="evidence" value="ECO:0007669"/>
    <property type="project" value="InterPro"/>
</dbReference>
<dbReference type="InterPro" id="IPR012341">
    <property type="entry name" value="6hp_glycosidase-like_sf"/>
</dbReference>
<evidence type="ECO:0000313" key="8">
    <source>
        <dbReference type="EMBL" id="MCY1720957.1"/>
    </source>
</evidence>
<protein>
    <recommendedName>
        <fullName evidence="2">alpha-L-rhamnosidase</fullName>
        <ecNumber evidence="2">3.2.1.40</ecNumber>
    </recommendedName>
</protein>
<keyword evidence="3 8" id="KW-0378">Hydrolase</keyword>
<comment type="caution">
    <text evidence="8">The sequence shown here is derived from an EMBL/GenBank/DDBJ whole genome shotgun (WGS) entry which is preliminary data.</text>
</comment>
<dbReference type="Pfam" id="PF17390">
    <property type="entry name" value="Bac_rhamnosid_C"/>
    <property type="match status" value="1"/>
</dbReference>
<dbReference type="InterPro" id="IPR016007">
    <property type="entry name" value="Alpha_rhamnosid"/>
</dbReference>
<feature type="domain" description="Bacterial alpha-L-rhamnosidase N-terminal" evidence="5">
    <location>
        <begin position="68"/>
        <end position="242"/>
    </location>
</feature>
<dbReference type="Proteomes" id="UP001145087">
    <property type="component" value="Unassembled WGS sequence"/>
</dbReference>
<evidence type="ECO:0000256" key="1">
    <source>
        <dbReference type="ARBA" id="ARBA00001445"/>
    </source>
</evidence>
<gene>
    <name evidence="8" type="ORF">OU798_11435</name>
</gene>
<feature type="domain" description="Alpha-L-rhamnosidase six-hairpin glycosidase" evidence="6">
    <location>
        <begin position="375"/>
        <end position="692"/>
    </location>
</feature>
<evidence type="ECO:0000259" key="6">
    <source>
        <dbReference type="Pfam" id="PF17389"/>
    </source>
</evidence>
<dbReference type="Gene3D" id="2.60.120.260">
    <property type="entry name" value="Galactose-binding domain-like"/>
    <property type="match status" value="2"/>
</dbReference>
<evidence type="ECO:0000256" key="2">
    <source>
        <dbReference type="ARBA" id="ARBA00012652"/>
    </source>
</evidence>
<dbReference type="SUPFAM" id="SSF48208">
    <property type="entry name" value="Six-hairpin glycosidases"/>
    <property type="match status" value="1"/>
</dbReference>
<dbReference type="Gene3D" id="2.60.420.10">
    <property type="entry name" value="Maltose phosphorylase, domain 3"/>
    <property type="match status" value="1"/>
</dbReference>
<evidence type="ECO:0000313" key="9">
    <source>
        <dbReference type="Proteomes" id="UP001145087"/>
    </source>
</evidence>
<dbReference type="GO" id="GO:0030596">
    <property type="term" value="F:alpha-L-rhamnosidase activity"/>
    <property type="evidence" value="ECO:0007669"/>
    <property type="project" value="UniProtKB-EC"/>
</dbReference>
<organism evidence="8 9">
    <name type="scientific">Draconibacterium aestuarii</name>
    <dbReference type="NCBI Taxonomy" id="2998507"/>
    <lineage>
        <taxon>Bacteria</taxon>
        <taxon>Pseudomonadati</taxon>
        <taxon>Bacteroidota</taxon>
        <taxon>Bacteroidia</taxon>
        <taxon>Marinilabiliales</taxon>
        <taxon>Prolixibacteraceae</taxon>
        <taxon>Draconibacterium</taxon>
    </lineage>
</organism>
<accession>A0A9X3J6H2</accession>
<dbReference type="Pfam" id="PF17389">
    <property type="entry name" value="Bac_rhamnosid6H"/>
    <property type="match status" value="1"/>
</dbReference>
<dbReference type="EC" id="3.2.1.40" evidence="2"/>
<dbReference type="Pfam" id="PF05592">
    <property type="entry name" value="Bac_rhamnosid"/>
    <property type="match status" value="1"/>
</dbReference>
<reference evidence="8" key="1">
    <citation type="submission" date="2022-11" db="EMBL/GenBank/DDBJ databases">
        <title>Marilongibacter aestuarii gen. nov., sp. nov., isolated from tidal flat sediment.</title>
        <authorList>
            <person name="Jiayan W."/>
        </authorList>
    </citation>
    <scope>NUCLEOTIDE SEQUENCE</scope>
    <source>
        <strain evidence="8">Z1-6</strain>
    </source>
</reference>
<dbReference type="AlphaFoldDB" id="A0A9X3J6H2"/>
<dbReference type="InterPro" id="IPR035398">
    <property type="entry name" value="Bac_rhamnosid_C"/>
</dbReference>
<dbReference type="EMBL" id="JAPOHD010000024">
    <property type="protein sequence ID" value="MCY1720957.1"/>
    <property type="molecule type" value="Genomic_DNA"/>
</dbReference>
<sequence length="805" mass="91615">MMNILVLVVLLFISGCNSEKNKPDLNNLKANESTHWIGNNKPLPEKDSLFYLDDPSPLFRKEIAVNGQLESAKLLITAAGYYRATINGQRIGQNRLDPAWTDFSKRIYYSEYDITDLLNSEKNCIGVTLGNGFYNPLPLRMWGRRNLREVLKVGRPVFIGKIILEYQNGKTEEVATDNSWKFADGPLLKNNIYLGDVYDARNEINGWDKPGFDDSSWQNTVPAEGPGGELQKAFFPPIQVTQRIRPEKIYSPQEGIYIVDMGENFTGTFRIKLNGEPGDSVVFRFGERIYSDGTLNPMTTVCGQIKREGVGGPGAPDVAWQTDTYIFGSQNVAYFEPEFTFHTFRYMEIKGLDKQPELEAVEGLALNSNVSGINHFTSSSALLNDIQDASQRTFLANLISVQSDCPAREKFGYGGDLNATSETFIYNFDIQSFYRKTIYDWIDAMNDSIFVDTAPFVGIQYCGLSWESAFLTTQYYLYLYYNDEELVREMYDFNKKWMEKAARIHPEGWVDSGLGDHESLIPVPVELTGTSHYLLCARIMQEFASIMDDSEGEKQYNQLAEKIKSRLEGEFWDKPVTEKINRQTLFATLLYYDIVPEDEIEIAIDSLMNAVEKAPAGHFTTGIFGTKYILEVLSKYVSPEKVFQIVNSPEYPGWGFMISNGATTLWETWKESDNVYSNCHPMFGTVSEWFFRWLGGIQPDPDFPGFEEFVLAPAVPKDLEHVNSSYVSPYGKIVSNWKKSDNKVHYELEIPVSTKAYVKLEKDINQKIQLKKIDDTEFLSNQVEGLSTGQFHLNEGQYLILVDEK</sequence>
<dbReference type="InterPro" id="IPR035396">
    <property type="entry name" value="Bac_rhamnosid6H"/>
</dbReference>
<dbReference type="Pfam" id="PF08531">
    <property type="entry name" value="Bac_rhamnosid_N"/>
    <property type="match status" value="1"/>
</dbReference>
<dbReference type="InterPro" id="IPR008928">
    <property type="entry name" value="6-hairpin_glycosidase_sf"/>
</dbReference>